<comment type="caution">
    <text evidence="2">The sequence shown here is derived from an EMBL/GenBank/DDBJ whole genome shotgun (WGS) entry which is preliminary data.</text>
</comment>
<name>A0A830BRZ6_9LAMI</name>
<gene>
    <name evidence="2" type="ORF">PHJA_000912500</name>
</gene>
<keyword evidence="2" id="KW-0675">Receptor</keyword>
<dbReference type="Proteomes" id="UP000653305">
    <property type="component" value="Unassembled WGS sequence"/>
</dbReference>
<dbReference type="InterPro" id="IPR050994">
    <property type="entry name" value="At_inactive_RLKs"/>
</dbReference>
<sequence length="113" mass="12570">MAIVGNIMHENVVALRAYYSSEDERLMLYDYYSAGSVYALFHAGEYGCVSDLGPTNLIETTFLPTANCYAPEIENSRDVFQASDVYSFGVLILELLKRKPTVHVPGVSPRLLT</sequence>
<dbReference type="PANTHER" id="PTHR48010:SF6">
    <property type="entry name" value="OS01G0223600 PROTEIN"/>
    <property type="match status" value="1"/>
</dbReference>
<dbReference type="InterPro" id="IPR011009">
    <property type="entry name" value="Kinase-like_dom_sf"/>
</dbReference>
<keyword evidence="2" id="KW-0808">Transferase</keyword>
<protein>
    <submittedName>
        <fullName evidence="2">Probable inactive receptor kinase at4g23740</fullName>
    </submittedName>
</protein>
<keyword evidence="3" id="KW-1185">Reference proteome</keyword>
<evidence type="ECO:0000259" key="1">
    <source>
        <dbReference type="PROSITE" id="PS50011"/>
    </source>
</evidence>
<dbReference type="EMBL" id="BMAC01000151">
    <property type="protein sequence ID" value="GFP87688.1"/>
    <property type="molecule type" value="Genomic_DNA"/>
</dbReference>
<dbReference type="PROSITE" id="PS50011">
    <property type="entry name" value="PROTEIN_KINASE_DOM"/>
    <property type="match status" value="1"/>
</dbReference>
<dbReference type="GO" id="GO:0004672">
    <property type="term" value="F:protein kinase activity"/>
    <property type="evidence" value="ECO:0007669"/>
    <property type="project" value="InterPro"/>
</dbReference>
<keyword evidence="2" id="KW-0418">Kinase</keyword>
<dbReference type="OrthoDB" id="4062651at2759"/>
<dbReference type="InterPro" id="IPR000719">
    <property type="entry name" value="Prot_kinase_dom"/>
</dbReference>
<evidence type="ECO:0000313" key="2">
    <source>
        <dbReference type="EMBL" id="GFP87688.1"/>
    </source>
</evidence>
<dbReference type="GO" id="GO:0005524">
    <property type="term" value="F:ATP binding"/>
    <property type="evidence" value="ECO:0007669"/>
    <property type="project" value="InterPro"/>
</dbReference>
<proteinExistence type="predicted"/>
<dbReference type="AlphaFoldDB" id="A0A830BRZ6"/>
<evidence type="ECO:0000313" key="3">
    <source>
        <dbReference type="Proteomes" id="UP000653305"/>
    </source>
</evidence>
<dbReference type="Gene3D" id="1.10.510.10">
    <property type="entry name" value="Transferase(Phosphotransferase) domain 1"/>
    <property type="match status" value="1"/>
</dbReference>
<dbReference type="PANTHER" id="PTHR48010">
    <property type="entry name" value="OS05G0588300 PROTEIN"/>
    <property type="match status" value="1"/>
</dbReference>
<organism evidence="2 3">
    <name type="scientific">Phtheirospermum japonicum</name>
    <dbReference type="NCBI Taxonomy" id="374723"/>
    <lineage>
        <taxon>Eukaryota</taxon>
        <taxon>Viridiplantae</taxon>
        <taxon>Streptophyta</taxon>
        <taxon>Embryophyta</taxon>
        <taxon>Tracheophyta</taxon>
        <taxon>Spermatophyta</taxon>
        <taxon>Magnoliopsida</taxon>
        <taxon>eudicotyledons</taxon>
        <taxon>Gunneridae</taxon>
        <taxon>Pentapetalae</taxon>
        <taxon>asterids</taxon>
        <taxon>lamiids</taxon>
        <taxon>Lamiales</taxon>
        <taxon>Orobanchaceae</taxon>
        <taxon>Orobanchaceae incertae sedis</taxon>
        <taxon>Phtheirospermum</taxon>
    </lineage>
</organism>
<reference evidence="2" key="1">
    <citation type="submission" date="2020-07" db="EMBL/GenBank/DDBJ databases">
        <title>Ethylene signaling mediates host invasion by parasitic plants.</title>
        <authorList>
            <person name="Yoshida S."/>
        </authorList>
    </citation>
    <scope>NUCLEOTIDE SEQUENCE</scope>
    <source>
        <strain evidence="2">Okayama</strain>
    </source>
</reference>
<dbReference type="SUPFAM" id="SSF56112">
    <property type="entry name" value="Protein kinase-like (PK-like)"/>
    <property type="match status" value="1"/>
</dbReference>
<accession>A0A830BRZ6</accession>
<feature type="domain" description="Protein kinase" evidence="1">
    <location>
        <begin position="1"/>
        <end position="113"/>
    </location>
</feature>